<proteinExistence type="predicted"/>
<dbReference type="RefSeq" id="WP_220620677.1">
    <property type="nucleotide sequence ID" value="NZ_RKLR01000019.1"/>
</dbReference>
<accession>A0AAW4PXR7</accession>
<evidence type="ECO:0000313" key="2">
    <source>
        <dbReference type="EMBL" id="MBX0325818.1"/>
    </source>
</evidence>
<dbReference type="EMBL" id="RKLR01000019">
    <property type="protein sequence ID" value="MBX0325818.1"/>
    <property type="molecule type" value="Genomic_DNA"/>
</dbReference>
<organism evidence="2 3">
    <name type="scientific">Haloarcula rubra</name>
    <dbReference type="NCBI Taxonomy" id="2487747"/>
    <lineage>
        <taxon>Archaea</taxon>
        <taxon>Methanobacteriati</taxon>
        <taxon>Methanobacteriota</taxon>
        <taxon>Stenosarchaea group</taxon>
        <taxon>Halobacteria</taxon>
        <taxon>Halobacteriales</taxon>
        <taxon>Haloarculaceae</taxon>
        <taxon>Haloarcula</taxon>
    </lineage>
</organism>
<feature type="compositionally biased region" description="Polar residues" evidence="1">
    <location>
        <begin position="1"/>
        <end position="14"/>
    </location>
</feature>
<gene>
    <name evidence="2" type="ORF">EGH21_22630</name>
</gene>
<protein>
    <submittedName>
        <fullName evidence="2">Uncharacterized protein</fullName>
    </submittedName>
</protein>
<dbReference type="AlphaFoldDB" id="A0AAW4PXR7"/>
<feature type="region of interest" description="Disordered" evidence="1">
    <location>
        <begin position="1"/>
        <end position="51"/>
    </location>
</feature>
<dbReference type="Proteomes" id="UP001430377">
    <property type="component" value="Unassembled WGS sequence"/>
</dbReference>
<comment type="caution">
    <text evidence="2">The sequence shown here is derived from an EMBL/GenBank/DDBJ whole genome shotgun (WGS) entry which is preliminary data.</text>
</comment>
<evidence type="ECO:0000256" key="1">
    <source>
        <dbReference type="SAM" id="MobiDB-lite"/>
    </source>
</evidence>
<sequence length="159" mass="17755">MNDDTTGCPATNRNGEPCGHPEGWGTDKDHGPCKHHGGAADNRGENNGNYKHGAYSQVEDFIAKDATEAEQEFFDELDLEQAGDQFVHDAVKEAYIKYKRTGDERFLREVRQWLSEFNIVENGDEVELTGELDHAVDHGLSEEMDQRIGQMVDALSNDG</sequence>
<name>A0AAW4PXR7_9EURY</name>
<reference evidence="2 3" key="1">
    <citation type="submission" date="2021-06" db="EMBL/GenBank/DDBJ databases">
        <title>Halomicroarcula sp. a new haloarchaeum isolated from saline soil.</title>
        <authorList>
            <person name="Duran-Viseras A."/>
            <person name="Sanchez-Porro C."/>
            <person name="Ventosa A."/>
        </authorList>
    </citation>
    <scope>NUCLEOTIDE SEQUENCE [LARGE SCALE GENOMIC DNA]</scope>
    <source>
        <strain evidence="2 3">F13</strain>
    </source>
</reference>
<keyword evidence="3" id="KW-1185">Reference proteome</keyword>
<evidence type="ECO:0000313" key="3">
    <source>
        <dbReference type="Proteomes" id="UP001430377"/>
    </source>
</evidence>